<dbReference type="KEGG" id="mnm:MNVM_12230"/>
<evidence type="ECO:0000256" key="5">
    <source>
        <dbReference type="ARBA" id="ARBA00022747"/>
    </source>
</evidence>
<dbReference type="GO" id="GO:0003886">
    <property type="term" value="F:DNA (cytosine-5-)-methyltransferase activity"/>
    <property type="evidence" value="ECO:0007669"/>
    <property type="project" value="UniProtKB-EC"/>
</dbReference>
<dbReference type="Gene3D" id="3.40.50.150">
    <property type="entry name" value="Vaccinia Virus protein VP39"/>
    <property type="match status" value="1"/>
</dbReference>
<evidence type="ECO:0000256" key="2">
    <source>
        <dbReference type="ARBA" id="ARBA00022603"/>
    </source>
</evidence>
<dbReference type="GO" id="GO:0032259">
    <property type="term" value="P:methylation"/>
    <property type="evidence" value="ECO:0007669"/>
    <property type="project" value="UniProtKB-KW"/>
</dbReference>
<dbReference type="InterPro" id="IPR029063">
    <property type="entry name" value="SAM-dependent_MTases_sf"/>
</dbReference>
<dbReference type="REBASE" id="374188">
    <property type="entry name" value="M.Mno6391ORF12230P"/>
</dbReference>
<dbReference type="PANTHER" id="PTHR10629">
    <property type="entry name" value="CYTOSINE-SPECIFIC METHYLTRANSFERASE"/>
    <property type="match status" value="1"/>
</dbReference>
<name>A0A7I7JMB8_9MYCO</name>
<dbReference type="EMBL" id="AP022562">
    <property type="protein sequence ID" value="BBX12142.1"/>
    <property type="molecule type" value="Genomic_DNA"/>
</dbReference>
<protein>
    <recommendedName>
        <fullName evidence="1">DNA (cytosine-5-)-methyltransferase</fullName>
        <ecNumber evidence="1">2.1.1.37</ecNumber>
    </recommendedName>
</protein>
<dbReference type="PROSITE" id="PS51679">
    <property type="entry name" value="SAM_MT_C5"/>
    <property type="match status" value="1"/>
</dbReference>
<dbReference type="Gene3D" id="3.90.120.10">
    <property type="entry name" value="DNA Methylase, subunit A, domain 2"/>
    <property type="match status" value="1"/>
</dbReference>
<dbReference type="GO" id="GO:0003677">
    <property type="term" value="F:DNA binding"/>
    <property type="evidence" value="ECO:0007669"/>
    <property type="project" value="TreeGrafter"/>
</dbReference>
<evidence type="ECO:0000256" key="3">
    <source>
        <dbReference type="ARBA" id="ARBA00022679"/>
    </source>
</evidence>
<reference evidence="8 9" key="1">
    <citation type="journal article" date="2019" name="Emerg. Microbes Infect.">
        <title>Comprehensive subspecies identification of 175 nontuberculous mycobacteria species based on 7547 genomic profiles.</title>
        <authorList>
            <person name="Matsumoto Y."/>
            <person name="Kinjo T."/>
            <person name="Motooka D."/>
            <person name="Nabeya D."/>
            <person name="Jung N."/>
            <person name="Uechi K."/>
            <person name="Horii T."/>
            <person name="Iida T."/>
            <person name="Fujita J."/>
            <person name="Nakamura S."/>
        </authorList>
    </citation>
    <scope>NUCLEOTIDE SEQUENCE [LARGE SCALE GENOMIC DNA]</scope>
    <source>
        <strain evidence="8 9">JCM 6391</strain>
    </source>
</reference>
<feature type="active site" evidence="6">
    <location>
        <position position="37"/>
    </location>
</feature>
<keyword evidence="3 6" id="KW-0808">Transferase</keyword>
<dbReference type="GO" id="GO:0009307">
    <property type="term" value="P:DNA restriction-modification system"/>
    <property type="evidence" value="ECO:0007669"/>
    <property type="project" value="UniProtKB-KW"/>
</dbReference>
<keyword evidence="9" id="KW-1185">Reference proteome</keyword>
<dbReference type="SUPFAM" id="SSF53335">
    <property type="entry name" value="S-adenosyl-L-methionine-dependent methyltransferases"/>
    <property type="match status" value="1"/>
</dbReference>
<dbReference type="EC" id="2.1.1.37" evidence="1"/>
<proteinExistence type="inferred from homology"/>
<sequence length="384" mass="41522">MATREAAGLSTVFGDVSMWKPTDFTPAVNVLTGGPPCQTYTVAGNGHGRNALAHVIQLVRQLDDGLIDGVAGEVAKHSDTRTGLVLQPLIWALRAIEAGRPYEAIMLEQVPEVRPVWDAMALVLEDRDYGVDVGVLRTEEYGVPQTRRRAILIARHGVSNDNVQLPAATHQKYVGTALEADPALDVGNPLPRWVTMAEALDIGEPFVVVSNYGNGGDSRNRGKRRHDRPAFTVTGKASRNRIVMSGGEGSRRFGPMEAGRLQTFPDGYPWSGRDISQQIGNAIPPRLGTHVLRSLLGIDRELGESFFAERRSMWTGPDHVTLGRVRDAVAREDVLIKSRTTITSQREPVTSSRGGGVLGVLGGDPTLDAVEPGEGHRPRDSVAV</sequence>
<comment type="similarity">
    <text evidence="6">Belongs to the class I-like SAM-binding methyltransferase superfamily. C5-methyltransferase family.</text>
</comment>
<dbReference type="InterPro" id="IPR050390">
    <property type="entry name" value="C5-Methyltransferase"/>
</dbReference>
<evidence type="ECO:0000313" key="9">
    <source>
        <dbReference type="Proteomes" id="UP000466997"/>
    </source>
</evidence>
<keyword evidence="5" id="KW-0680">Restriction system</keyword>
<dbReference type="Pfam" id="PF00145">
    <property type="entry name" value="DNA_methylase"/>
    <property type="match status" value="1"/>
</dbReference>
<accession>A0A7I7JMB8</accession>
<feature type="compositionally biased region" description="Gly residues" evidence="7">
    <location>
        <begin position="353"/>
        <end position="362"/>
    </location>
</feature>
<organism evidence="8 9">
    <name type="scientific">Mycobacterium novum</name>
    <dbReference type="NCBI Taxonomy" id="2492438"/>
    <lineage>
        <taxon>Bacteria</taxon>
        <taxon>Bacillati</taxon>
        <taxon>Actinomycetota</taxon>
        <taxon>Actinomycetes</taxon>
        <taxon>Mycobacteriales</taxon>
        <taxon>Mycobacteriaceae</taxon>
        <taxon>Mycobacterium</taxon>
    </lineage>
</organism>
<dbReference type="InterPro" id="IPR001525">
    <property type="entry name" value="C5_MeTfrase"/>
</dbReference>
<dbReference type="AlphaFoldDB" id="A0A7I7JMB8"/>
<evidence type="ECO:0000313" key="8">
    <source>
        <dbReference type="EMBL" id="BBX12142.1"/>
    </source>
</evidence>
<dbReference type="Proteomes" id="UP000466997">
    <property type="component" value="Chromosome"/>
</dbReference>
<dbReference type="PANTHER" id="PTHR10629:SF52">
    <property type="entry name" value="DNA (CYTOSINE-5)-METHYLTRANSFERASE 1"/>
    <property type="match status" value="1"/>
</dbReference>
<evidence type="ECO:0000256" key="1">
    <source>
        <dbReference type="ARBA" id="ARBA00011975"/>
    </source>
</evidence>
<keyword evidence="4 6" id="KW-0949">S-adenosyl-L-methionine</keyword>
<dbReference type="GO" id="GO:0044027">
    <property type="term" value="P:negative regulation of gene expression via chromosomal CpG island methylation"/>
    <property type="evidence" value="ECO:0007669"/>
    <property type="project" value="TreeGrafter"/>
</dbReference>
<evidence type="ECO:0000256" key="7">
    <source>
        <dbReference type="SAM" id="MobiDB-lite"/>
    </source>
</evidence>
<feature type="compositionally biased region" description="Basic and acidic residues" evidence="7">
    <location>
        <begin position="373"/>
        <end position="384"/>
    </location>
</feature>
<keyword evidence="2 6" id="KW-0489">Methyltransferase</keyword>
<evidence type="ECO:0000256" key="4">
    <source>
        <dbReference type="ARBA" id="ARBA00022691"/>
    </source>
</evidence>
<feature type="region of interest" description="Disordered" evidence="7">
    <location>
        <begin position="344"/>
        <end position="384"/>
    </location>
</feature>
<gene>
    <name evidence="8" type="ORF">MNVM_12230</name>
</gene>
<evidence type="ECO:0000256" key="6">
    <source>
        <dbReference type="PROSITE-ProRule" id="PRU01016"/>
    </source>
</evidence>